<dbReference type="Proteomes" id="UP000645828">
    <property type="component" value="Unassembled WGS sequence"/>
</dbReference>
<feature type="region of interest" description="Disordered" evidence="1">
    <location>
        <begin position="67"/>
        <end position="102"/>
    </location>
</feature>
<keyword evidence="3" id="KW-1185">Reference proteome</keyword>
<evidence type="ECO:0000313" key="3">
    <source>
        <dbReference type="Proteomes" id="UP000645828"/>
    </source>
</evidence>
<name>A0A811Z2G4_NYCPR</name>
<accession>A0A811Z2G4</accession>
<dbReference type="EMBL" id="CAJHUB010000754">
    <property type="protein sequence ID" value="CAD7682916.1"/>
    <property type="molecule type" value="Genomic_DNA"/>
</dbReference>
<proteinExistence type="predicted"/>
<organism evidence="2 3">
    <name type="scientific">Nyctereutes procyonoides</name>
    <name type="common">Raccoon dog</name>
    <name type="synonym">Canis procyonoides</name>
    <dbReference type="NCBI Taxonomy" id="34880"/>
    <lineage>
        <taxon>Eukaryota</taxon>
        <taxon>Metazoa</taxon>
        <taxon>Chordata</taxon>
        <taxon>Craniata</taxon>
        <taxon>Vertebrata</taxon>
        <taxon>Euteleostomi</taxon>
        <taxon>Mammalia</taxon>
        <taxon>Eutheria</taxon>
        <taxon>Laurasiatheria</taxon>
        <taxon>Carnivora</taxon>
        <taxon>Caniformia</taxon>
        <taxon>Canidae</taxon>
        <taxon>Nyctereutes</taxon>
    </lineage>
</organism>
<reference evidence="2" key="1">
    <citation type="submission" date="2020-12" db="EMBL/GenBank/DDBJ databases">
        <authorList>
            <consortium name="Molecular Ecology Group"/>
        </authorList>
    </citation>
    <scope>NUCLEOTIDE SEQUENCE</scope>
    <source>
        <strain evidence="2">TBG_1078</strain>
    </source>
</reference>
<sequence length="150" mass="15679">MTGNCSRLFPASPSPRAQLPPRPAPRLLRPVTPPHLALLPNQLRPGEPGPLVFAYLAAAGPAGKSFALDKPAIGGSLSHPKSEHGQGRQGSRHRPVPLGVTERPPRWATAPGHPALRPLGSPLLPLHCLPSGGGLLPHAARLPEPPCSFL</sequence>
<evidence type="ECO:0000256" key="1">
    <source>
        <dbReference type="SAM" id="MobiDB-lite"/>
    </source>
</evidence>
<comment type="caution">
    <text evidence="2">The sequence shown here is derived from an EMBL/GenBank/DDBJ whole genome shotgun (WGS) entry which is preliminary data.</text>
</comment>
<evidence type="ECO:0000313" key="2">
    <source>
        <dbReference type="EMBL" id="CAD7682916.1"/>
    </source>
</evidence>
<dbReference type="AlphaFoldDB" id="A0A811Z2G4"/>
<gene>
    <name evidence="2" type="ORF">NYPRO_LOCUS15708</name>
</gene>
<protein>
    <submittedName>
        <fullName evidence="2">(raccoon dog) hypothetical protein</fullName>
    </submittedName>
</protein>
<feature type="region of interest" description="Disordered" evidence="1">
    <location>
        <begin position="1"/>
        <end position="31"/>
    </location>
</feature>